<gene>
    <name evidence="12" type="primary">malQ</name>
    <name evidence="12" type="ORF">F5984_08570</name>
</gene>
<accession>A0A7J5U365</accession>
<dbReference type="AlphaFoldDB" id="A0A7J5U365"/>
<evidence type="ECO:0000256" key="9">
    <source>
        <dbReference type="ARBA" id="ARBA00031501"/>
    </source>
</evidence>
<keyword evidence="13" id="KW-1185">Reference proteome</keyword>
<dbReference type="EC" id="2.4.1.25" evidence="3 10"/>
<evidence type="ECO:0000256" key="10">
    <source>
        <dbReference type="RuleBase" id="RU361207"/>
    </source>
</evidence>
<dbReference type="SUPFAM" id="SSF51445">
    <property type="entry name" value="(Trans)glycosidases"/>
    <property type="match status" value="1"/>
</dbReference>
<dbReference type="PANTHER" id="PTHR32438">
    <property type="entry name" value="4-ALPHA-GLUCANOTRANSFERASE DPE1, CHLOROPLASTIC/AMYLOPLASTIC"/>
    <property type="match status" value="1"/>
</dbReference>
<comment type="similarity">
    <text evidence="2 10">Belongs to the disproportionating enzyme family.</text>
</comment>
<reference evidence="12 13" key="1">
    <citation type="submission" date="2019-10" db="EMBL/GenBank/DDBJ databases">
        <title>Rudanella paleaurantiibacter sp. nov., isolated from sludge.</title>
        <authorList>
            <person name="Xu S.Q."/>
        </authorList>
    </citation>
    <scope>NUCLEOTIDE SEQUENCE [LARGE SCALE GENOMIC DNA]</scope>
    <source>
        <strain evidence="12 13">HX-22-17</strain>
    </source>
</reference>
<evidence type="ECO:0000256" key="5">
    <source>
        <dbReference type="ARBA" id="ARBA00022676"/>
    </source>
</evidence>
<evidence type="ECO:0000256" key="2">
    <source>
        <dbReference type="ARBA" id="ARBA00005684"/>
    </source>
</evidence>
<comment type="catalytic activity">
    <reaction evidence="1 10">
        <text>Transfers a segment of a (1-&gt;4)-alpha-D-glucan to a new position in an acceptor, which may be glucose or a (1-&gt;4)-alpha-D-glucan.</text>
        <dbReference type="EC" id="2.4.1.25"/>
    </reaction>
</comment>
<dbReference type="GO" id="GO:0005975">
    <property type="term" value="P:carbohydrate metabolic process"/>
    <property type="evidence" value="ECO:0007669"/>
    <property type="project" value="InterPro"/>
</dbReference>
<dbReference type="PANTHER" id="PTHR32438:SF5">
    <property type="entry name" value="4-ALPHA-GLUCANOTRANSFERASE DPE1, CHLOROPLASTIC_AMYLOPLASTIC"/>
    <property type="match status" value="1"/>
</dbReference>
<evidence type="ECO:0000256" key="7">
    <source>
        <dbReference type="ARBA" id="ARBA00023277"/>
    </source>
</evidence>
<dbReference type="RefSeq" id="WP_152123813.1">
    <property type="nucleotide sequence ID" value="NZ_WELI01000002.1"/>
</dbReference>
<organism evidence="12 13">
    <name type="scientific">Rudanella paleaurantiibacter</name>
    <dbReference type="NCBI Taxonomy" id="2614655"/>
    <lineage>
        <taxon>Bacteria</taxon>
        <taxon>Pseudomonadati</taxon>
        <taxon>Bacteroidota</taxon>
        <taxon>Cytophagia</taxon>
        <taxon>Cytophagales</taxon>
        <taxon>Cytophagaceae</taxon>
        <taxon>Rudanella</taxon>
    </lineage>
</organism>
<dbReference type="GO" id="GO:0004134">
    <property type="term" value="F:4-alpha-glucanotransferase activity"/>
    <property type="evidence" value="ECO:0007669"/>
    <property type="project" value="UniProtKB-EC"/>
</dbReference>
<dbReference type="Pfam" id="PF02446">
    <property type="entry name" value="Glyco_hydro_77"/>
    <property type="match status" value="1"/>
</dbReference>
<evidence type="ECO:0000256" key="8">
    <source>
        <dbReference type="ARBA" id="ARBA00031423"/>
    </source>
</evidence>
<evidence type="ECO:0000256" key="6">
    <source>
        <dbReference type="ARBA" id="ARBA00022679"/>
    </source>
</evidence>
<protein>
    <recommendedName>
        <fullName evidence="4 10">4-alpha-glucanotransferase</fullName>
        <ecNumber evidence="3 10">2.4.1.25</ecNumber>
    </recommendedName>
    <alternativeName>
        <fullName evidence="8 10">Amylomaltase</fullName>
    </alternativeName>
    <alternativeName>
        <fullName evidence="9 10">Disproportionating enzyme</fullName>
    </alternativeName>
</protein>
<feature type="region of interest" description="Disordered" evidence="11">
    <location>
        <begin position="463"/>
        <end position="483"/>
    </location>
</feature>
<evidence type="ECO:0000256" key="3">
    <source>
        <dbReference type="ARBA" id="ARBA00012560"/>
    </source>
</evidence>
<keyword evidence="7 10" id="KW-0119">Carbohydrate metabolism</keyword>
<evidence type="ECO:0000256" key="1">
    <source>
        <dbReference type="ARBA" id="ARBA00000439"/>
    </source>
</evidence>
<keyword evidence="6 10" id="KW-0808">Transferase</keyword>
<name>A0A7J5U365_9BACT</name>
<keyword evidence="5 10" id="KW-0328">Glycosyltransferase</keyword>
<dbReference type="NCBIfam" id="NF011080">
    <property type="entry name" value="PRK14508.1-3"/>
    <property type="match status" value="1"/>
</dbReference>
<dbReference type="Gene3D" id="3.20.20.80">
    <property type="entry name" value="Glycosidases"/>
    <property type="match status" value="1"/>
</dbReference>
<evidence type="ECO:0000313" key="13">
    <source>
        <dbReference type="Proteomes" id="UP000488299"/>
    </source>
</evidence>
<dbReference type="InterPro" id="IPR017853">
    <property type="entry name" value="GH"/>
</dbReference>
<dbReference type="NCBIfam" id="TIGR00217">
    <property type="entry name" value="malQ"/>
    <property type="match status" value="1"/>
</dbReference>
<sequence length="511" mass="58166">MLQQRSSGLLLHITSLPSPHGLGDLGTEAYRFVDFLSAAGQTYWQILPTTPVDPGAGFSPYSSPSAFAGNVLMISLDKLVEEGLLTAEETRSAELPVSNRANLWRVSERKMPLLRRAADAFRRTANNTQLIDYELFCQQEAHWLTDYALFTALQQDTGEYWWVRWAPELVRREPEALARELDRLREPIEEIKVLQFLFFRQWNALKDYCFAHRIHIIGDIPIYVQHNSPDVWAFQDLFKLDDEGMPTFVAGAPPDMFSEEGQRWGNPVYDWPKHEESGFQWWIRRLRHQMKLYSLTRLDHFLGFAVYWEIPASQPSARIGEWIKAPIDAFMDTMYRQFGHLPVIAEDLGERAPDVQPHLRHFQIPGMRVLQFGFGADVATSTHAPHNHVINTVAYTGTHDNPTTSGWWVKASPEIRANVKAYLGIRPTAETVTIHLNRLAMLSVARLVILPLQDALNLDESHRMNTPGVATPGEATPDSGSGNWSWRYTPDQLTDNVAEGLLKLTQMAGRI</sequence>
<proteinExistence type="inferred from homology"/>
<dbReference type="InterPro" id="IPR003385">
    <property type="entry name" value="Glyco_hydro_77"/>
</dbReference>
<evidence type="ECO:0000313" key="12">
    <source>
        <dbReference type="EMBL" id="KAB7732244.1"/>
    </source>
</evidence>
<dbReference type="EMBL" id="WELI01000002">
    <property type="protein sequence ID" value="KAB7732244.1"/>
    <property type="molecule type" value="Genomic_DNA"/>
</dbReference>
<evidence type="ECO:0000256" key="11">
    <source>
        <dbReference type="SAM" id="MobiDB-lite"/>
    </source>
</evidence>
<evidence type="ECO:0000256" key="4">
    <source>
        <dbReference type="ARBA" id="ARBA00020295"/>
    </source>
</evidence>
<dbReference type="Proteomes" id="UP000488299">
    <property type="component" value="Unassembled WGS sequence"/>
</dbReference>
<comment type="caution">
    <text evidence="12">The sequence shown here is derived from an EMBL/GenBank/DDBJ whole genome shotgun (WGS) entry which is preliminary data.</text>
</comment>